<dbReference type="AlphaFoldDB" id="A0A7S7SKI6"/>
<accession>A0A7S7SKI6</accession>
<keyword evidence="1" id="KW-0812">Transmembrane</keyword>
<organism evidence="2 3">
    <name type="scientific">Paludibaculum fermentans</name>
    <dbReference type="NCBI Taxonomy" id="1473598"/>
    <lineage>
        <taxon>Bacteria</taxon>
        <taxon>Pseudomonadati</taxon>
        <taxon>Acidobacteriota</taxon>
        <taxon>Terriglobia</taxon>
        <taxon>Bryobacterales</taxon>
        <taxon>Bryobacteraceae</taxon>
        <taxon>Paludibaculum</taxon>
    </lineage>
</organism>
<sequence length="178" mass="19821">MDIVAHGLCTAAAAIFVNRRPGPAVRLGWAVFFGVLPDLASFTVPAVLRIWWRVTGVTTTLLPQPGGPRLDWVFGLYNCVHSLLIFGLAFASAWIVARRPVWELLGWLLHIVIDMLTHRGWFAIQFLWPVSAAHLDGIPWETGWLLAATYAALAGIFILLWRTRSQAAQLAIAHREPH</sequence>
<protein>
    <submittedName>
        <fullName evidence="2">Metal-dependent hydrolase</fullName>
    </submittedName>
</protein>
<gene>
    <name evidence="2" type="ORF">IRI77_37550</name>
</gene>
<dbReference type="EMBL" id="CP063849">
    <property type="protein sequence ID" value="QOY88374.1"/>
    <property type="molecule type" value="Genomic_DNA"/>
</dbReference>
<proteinExistence type="predicted"/>
<feature type="transmembrane region" description="Helical" evidence="1">
    <location>
        <begin position="72"/>
        <end position="97"/>
    </location>
</feature>
<evidence type="ECO:0000313" key="3">
    <source>
        <dbReference type="Proteomes" id="UP000593892"/>
    </source>
</evidence>
<keyword evidence="1" id="KW-0472">Membrane</keyword>
<evidence type="ECO:0000256" key="1">
    <source>
        <dbReference type="SAM" id="Phobius"/>
    </source>
</evidence>
<keyword evidence="2" id="KW-0378">Hydrolase</keyword>
<feature type="transmembrane region" description="Helical" evidence="1">
    <location>
        <begin position="104"/>
        <end position="124"/>
    </location>
</feature>
<evidence type="ECO:0000313" key="2">
    <source>
        <dbReference type="EMBL" id="QOY88374.1"/>
    </source>
</evidence>
<keyword evidence="3" id="KW-1185">Reference proteome</keyword>
<keyword evidence="1" id="KW-1133">Transmembrane helix</keyword>
<feature type="transmembrane region" description="Helical" evidence="1">
    <location>
        <begin position="144"/>
        <end position="161"/>
    </location>
</feature>
<dbReference type="GO" id="GO:0016787">
    <property type="term" value="F:hydrolase activity"/>
    <property type="evidence" value="ECO:0007669"/>
    <property type="project" value="UniProtKB-KW"/>
</dbReference>
<reference evidence="2 3" key="1">
    <citation type="submission" date="2020-10" db="EMBL/GenBank/DDBJ databases">
        <title>Complete genome sequence of Paludibaculum fermentans P105T, a facultatively anaerobic acidobacterium capable of dissimilatory Fe(III) reduction.</title>
        <authorList>
            <person name="Dedysh S.N."/>
            <person name="Beletsky A.V."/>
            <person name="Kulichevskaya I.S."/>
            <person name="Mardanov A.V."/>
            <person name="Ravin N.V."/>
        </authorList>
    </citation>
    <scope>NUCLEOTIDE SEQUENCE [LARGE SCALE GENOMIC DNA]</scope>
    <source>
        <strain evidence="2 3">P105</strain>
    </source>
</reference>
<dbReference type="Proteomes" id="UP000593892">
    <property type="component" value="Chromosome"/>
</dbReference>
<name>A0A7S7SKI6_PALFE</name>
<dbReference type="RefSeq" id="WP_194450037.1">
    <property type="nucleotide sequence ID" value="NZ_CP063849.1"/>
</dbReference>
<dbReference type="KEGG" id="pfer:IRI77_37550"/>
<feature type="transmembrane region" description="Helical" evidence="1">
    <location>
        <begin position="27"/>
        <end position="52"/>
    </location>
</feature>